<gene>
    <name evidence="5" type="primary">acs</name>
    <name evidence="5" type="ORF">SCFA_170016</name>
</gene>
<dbReference type="FunFam" id="3.40.50.12780:FF:000003">
    <property type="entry name" value="Long-chain-fatty-acid--CoA ligase FadD"/>
    <property type="match status" value="1"/>
</dbReference>
<dbReference type="InterPro" id="IPR000873">
    <property type="entry name" value="AMP-dep_synth/lig_dom"/>
</dbReference>
<sequence length="546" mass="61600">MEEFREITMGELIRETASRYPDREALVFPATSLRLTYSEFEQKCRETAKGFMALGVKKGDHVSVWTTNIPEWTYLQFGLGMIGAVLVTVNTNYKSSELSYILNQSDSTTLVLIEEYRDTNYYETARTVVPGLDSMEAGKIHSEGLPLLKNIIYIGNRKDTPGMFSFDQVLDLGRQISDADLAEREKSVHFHDVVNMQYTSGTTGFPKGVMLTHYNVINNARMVGDVMGMTEQDRLLIQVPLFHCFGCVMSSLNCVVHGSTMVMVEYFDALKAMQYIQEEKCTAINGVPTMFISILSHKDFSKYDMSSLRTGIMAGAPCPEETMRQVMEKMHCPEVVIAFGQTESSPVMNMTRRDDPVDVRVTTVGRLLPGIQGKIVDPVTGEELPPNVQGEIMTKSPCVMKGYYKMPEETKKAIDADGWLHTGDLGTVDEQGNFKITGRIKEMIIRGGENIYPREIEEFLHKHPKVRDVYVVGVPDKKYGEQLLAVIIPEPGEKVTGEELVEYCTNRIARHKIPKYWEFTDEVPMTASGKVQKYKIVEQYSSKYTG</sequence>
<evidence type="ECO:0000259" key="3">
    <source>
        <dbReference type="Pfam" id="PF00501"/>
    </source>
</evidence>
<dbReference type="PANTHER" id="PTHR43201:SF5">
    <property type="entry name" value="MEDIUM-CHAIN ACYL-COA LIGASE ACSF2, MITOCHONDRIAL"/>
    <property type="match status" value="1"/>
</dbReference>
<dbReference type="SUPFAM" id="SSF56801">
    <property type="entry name" value="Acetyl-CoA synthetase-like"/>
    <property type="match status" value="1"/>
</dbReference>
<comment type="similarity">
    <text evidence="1">Belongs to the ATP-dependent AMP-binding enzyme family.</text>
</comment>
<protein>
    <submittedName>
        <fullName evidence="5">Butyrate--CoA ligase</fullName>
        <ecNumber evidence="5">6.2.1.2</ecNumber>
    </submittedName>
</protein>
<dbReference type="PANTHER" id="PTHR43201">
    <property type="entry name" value="ACYL-COA SYNTHETASE"/>
    <property type="match status" value="1"/>
</dbReference>
<dbReference type="GO" id="GO:0006631">
    <property type="term" value="P:fatty acid metabolic process"/>
    <property type="evidence" value="ECO:0007669"/>
    <property type="project" value="TreeGrafter"/>
</dbReference>
<dbReference type="PROSITE" id="PS00455">
    <property type="entry name" value="AMP_BINDING"/>
    <property type="match status" value="1"/>
</dbReference>
<dbReference type="Pfam" id="PF00501">
    <property type="entry name" value="AMP-binding"/>
    <property type="match status" value="1"/>
</dbReference>
<organism evidence="5">
    <name type="scientific">anaerobic digester metagenome</name>
    <dbReference type="NCBI Taxonomy" id="1263854"/>
    <lineage>
        <taxon>unclassified sequences</taxon>
        <taxon>metagenomes</taxon>
        <taxon>ecological metagenomes</taxon>
    </lineage>
</organism>
<dbReference type="InterPro" id="IPR045851">
    <property type="entry name" value="AMP-bd_C_sf"/>
</dbReference>
<evidence type="ECO:0000259" key="4">
    <source>
        <dbReference type="Pfam" id="PF13193"/>
    </source>
</evidence>
<dbReference type="Gene3D" id="3.40.50.980">
    <property type="match status" value="2"/>
</dbReference>
<dbReference type="EMBL" id="CAADRM010000078">
    <property type="protein sequence ID" value="VFU13293.1"/>
    <property type="molecule type" value="Genomic_DNA"/>
</dbReference>
<proteinExistence type="inferred from homology"/>
<evidence type="ECO:0000256" key="1">
    <source>
        <dbReference type="ARBA" id="ARBA00006432"/>
    </source>
</evidence>
<dbReference type="CDD" id="cd05917">
    <property type="entry name" value="FACL_like_2"/>
    <property type="match status" value="1"/>
</dbReference>
<dbReference type="EC" id="6.2.1.2" evidence="5"/>
<accession>A0A485LY64</accession>
<dbReference type="Gene3D" id="2.30.38.10">
    <property type="entry name" value="Luciferase, Domain 3"/>
    <property type="match status" value="1"/>
</dbReference>
<feature type="domain" description="AMP-dependent synthetase/ligase" evidence="3">
    <location>
        <begin position="14"/>
        <end position="404"/>
    </location>
</feature>
<evidence type="ECO:0000256" key="2">
    <source>
        <dbReference type="ARBA" id="ARBA00022598"/>
    </source>
</evidence>
<keyword evidence="2 5" id="KW-0436">Ligase</keyword>
<dbReference type="InterPro" id="IPR025110">
    <property type="entry name" value="AMP-bd_C"/>
</dbReference>
<dbReference type="Pfam" id="PF13193">
    <property type="entry name" value="AMP-binding_C"/>
    <property type="match status" value="1"/>
</dbReference>
<dbReference type="InterPro" id="IPR020845">
    <property type="entry name" value="AMP-binding_CS"/>
</dbReference>
<evidence type="ECO:0000313" key="5">
    <source>
        <dbReference type="EMBL" id="VFU13293.1"/>
    </source>
</evidence>
<dbReference type="AlphaFoldDB" id="A0A485LY64"/>
<dbReference type="Gene3D" id="3.30.300.30">
    <property type="match status" value="1"/>
</dbReference>
<feature type="domain" description="AMP-binding enzyme C-terminal" evidence="4">
    <location>
        <begin position="455"/>
        <end position="530"/>
    </location>
</feature>
<dbReference type="FunFam" id="3.30.300.30:FF:000008">
    <property type="entry name" value="2,3-dihydroxybenzoate-AMP ligase"/>
    <property type="match status" value="1"/>
</dbReference>
<name>A0A485LY64_9ZZZZ</name>
<reference evidence="5" key="1">
    <citation type="submission" date="2019-03" db="EMBL/GenBank/DDBJ databases">
        <authorList>
            <person name="Hao L."/>
        </authorList>
    </citation>
    <scope>NUCLEOTIDE SEQUENCE</scope>
</reference>
<dbReference type="GO" id="GO:0031956">
    <property type="term" value="F:medium-chain fatty acid-CoA ligase activity"/>
    <property type="evidence" value="ECO:0007669"/>
    <property type="project" value="UniProtKB-EC"/>
</dbReference>